<feature type="compositionally biased region" description="Polar residues" evidence="2">
    <location>
        <begin position="79"/>
        <end position="117"/>
    </location>
</feature>
<dbReference type="GO" id="GO:0005634">
    <property type="term" value="C:nucleus"/>
    <property type="evidence" value="ECO:0007669"/>
    <property type="project" value="TreeGrafter"/>
</dbReference>
<feature type="region of interest" description="Disordered" evidence="2">
    <location>
        <begin position="67"/>
        <end position="117"/>
    </location>
</feature>
<dbReference type="GO" id="GO:0008270">
    <property type="term" value="F:zinc ion binding"/>
    <property type="evidence" value="ECO:0007669"/>
    <property type="project" value="InterPro"/>
</dbReference>
<evidence type="ECO:0000256" key="2">
    <source>
        <dbReference type="SAM" id="MobiDB-lite"/>
    </source>
</evidence>
<dbReference type="InterPro" id="IPR050797">
    <property type="entry name" value="Carb_Metab_Trans_Reg"/>
</dbReference>
<dbReference type="PANTHER" id="PTHR31668">
    <property type="entry name" value="GLUCOSE TRANSPORT TRANSCRIPTION REGULATOR RGT1-RELATED-RELATED"/>
    <property type="match status" value="1"/>
</dbReference>
<dbReference type="OrthoDB" id="408631at2759"/>
<dbReference type="SMART" id="SM00066">
    <property type="entry name" value="GAL4"/>
    <property type="match status" value="1"/>
</dbReference>
<dbReference type="InterPro" id="IPR036864">
    <property type="entry name" value="Zn2-C6_fun-type_DNA-bd_sf"/>
</dbReference>
<dbReference type="CDD" id="cd00067">
    <property type="entry name" value="GAL4"/>
    <property type="match status" value="1"/>
</dbReference>
<dbReference type="GO" id="GO:0001080">
    <property type="term" value="P:nitrogen catabolite activation of transcription from RNA polymerase II promoter"/>
    <property type="evidence" value="ECO:0007669"/>
    <property type="project" value="TreeGrafter"/>
</dbReference>
<keyword evidence="1" id="KW-0539">Nucleus</keyword>
<dbReference type="Pfam" id="PF00172">
    <property type="entry name" value="Zn_clus"/>
    <property type="match status" value="1"/>
</dbReference>
<dbReference type="GO" id="GO:0000981">
    <property type="term" value="F:DNA-binding transcription factor activity, RNA polymerase II-specific"/>
    <property type="evidence" value="ECO:0007669"/>
    <property type="project" value="InterPro"/>
</dbReference>
<evidence type="ECO:0000256" key="1">
    <source>
        <dbReference type="ARBA" id="ARBA00023242"/>
    </source>
</evidence>
<dbReference type="InterPro" id="IPR001138">
    <property type="entry name" value="Zn2Cys6_DnaBD"/>
</dbReference>
<gene>
    <name evidence="4" type="ORF">IFR04_009632</name>
</gene>
<dbReference type="Proteomes" id="UP000664132">
    <property type="component" value="Unassembled WGS sequence"/>
</dbReference>
<dbReference type="PROSITE" id="PS00463">
    <property type="entry name" value="ZN2_CY6_FUNGAL_1"/>
    <property type="match status" value="1"/>
</dbReference>
<evidence type="ECO:0000259" key="3">
    <source>
        <dbReference type="PROSITE" id="PS50048"/>
    </source>
</evidence>
<sequence length="274" mass="30057">MDRPAGSGALQLPPSIPPGPGARKYMSKRQSACDACRARKSACQIEKSPPCRLCIAHSKPCTFNGLKIARRPPRHSKPDQNQSLTPPSAVEDSTSLDFPLQPSSWDASSHNENSPSSFTFQESDWNALFSGGLDHFAHDTLSMDLAAVNNQLSDQDLGMAMEGLNDTSFQDVFAGSPHAEVQERSLDNLPSMAAELCGLTGDMDPYVLRRYRYNKNGEFEFSKLSIRATQDEAIPVQFLLSPIEVGSSLLLQVPCLYSQDWCLRIRNTGSADCE</sequence>
<protein>
    <recommendedName>
        <fullName evidence="3">Zn(2)-C6 fungal-type domain-containing protein</fullName>
    </recommendedName>
</protein>
<proteinExistence type="predicted"/>
<comment type="caution">
    <text evidence="4">The sequence shown here is derived from an EMBL/GenBank/DDBJ whole genome shotgun (WGS) entry which is preliminary data.</text>
</comment>
<accession>A0A8H7TCP2</accession>
<reference evidence="4" key="1">
    <citation type="submission" date="2021-02" db="EMBL/GenBank/DDBJ databases">
        <title>Genome sequence Cadophora malorum strain M34.</title>
        <authorList>
            <person name="Stefanovic E."/>
            <person name="Vu D."/>
            <person name="Scully C."/>
            <person name="Dijksterhuis J."/>
            <person name="Roader J."/>
            <person name="Houbraken J."/>
        </authorList>
    </citation>
    <scope>NUCLEOTIDE SEQUENCE</scope>
    <source>
        <strain evidence="4">M34</strain>
    </source>
</reference>
<dbReference type="EMBL" id="JAFJYH010000160">
    <property type="protein sequence ID" value="KAG4417262.1"/>
    <property type="molecule type" value="Genomic_DNA"/>
</dbReference>
<feature type="domain" description="Zn(2)-C6 fungal-type" evidence="3">
    <location>
        <begin position="32"/>
        <end position="63"/>
    </location>
</feature>
<dbReference type="PANTHER" id="PTHR31668:SF23">
    <property type="entry name" value="ZN(II)2CYS6 TRANSCRIPTION FACTOR (EUROFUNG)"/>
    <property type="match status" value="1"/>
</dbReference>
<evidence type="ECO:0000313" key="5">
    <source>
        <dbReference type="Proteomes" id="UP000664132"/>
    </source>
</evidence>
<dbReference type="Gene3D" id="4.10.240.10">
    <property type="entry name" value="Zn(2)-C6 fungal-type DNA-binding domain"/>
    <property type="match status" value="1"/>
</dbReference>
<dbReference type="PROSITE" id="PS50048">
    <property type="entry name" value="ZN2_CY6_FUNGAL_2"/>
    <property type="match status" value="1"/>
</dbReference>
<keyword evidence="5" id="KW-1185">Reference proteome</keyword>
<name>A0A8H7TCP2_9HELO</name>
<dbReference type="AlphaFoldDB" id="A0A8H7TCP2"/>
<dbReference type="SUPFAM" id="SSF57701">
    <property type="entry name" value="Zn2/Cys6 DNA-binding domain"/>
    <property type="match status" value="1"/>
</dbReference>
<evidence type="ECO:0000313" key="4">
    <source>
        <dbReference type="EMBL" id="KAG4417262.1"/>
    </source>
</evidence>
<organism evidence="4 5">
    <name type="scientific">Cadophora malorum</name>
    <dbReference type="NCBI Taxonomy" id="108018"/>
    <lineage>
        <taxon>Eukaryota</taxon>
        <taxon>Fungi</taxon>
        <taxon>Dikarya</taxon>
        <taxon>Ascomycota</taxon>
        <taxon>Pezizomycotina</taxon>
        <taxon>Leotiomycetes</taxon>
        <taxon>Helotiales</taxon>
        <taxon>Ploettnerulaceae</taxon>
        <taxon>Cadophora</taxon>
    </lineage>
</organism>
<feature type="region of interest" description="Disordered" evidence="2">
    <location>
        <begin position="1"/>
        <end position="28"/>
    </location>
</feature>